<accession>A0ACC2L908</accession>
<proteinExistence type="predicted"/>
<gene>
    <name evidence="1" type="ORF">MRB53_023106</name>
</gene>
<evidence type="ECO:0000313" key="1">
    <source>
        <dbReference type="EMBL" id="KAJ8629783.1"/>
    </source>
</evidence>
<protein>
    <submittedName>
        <fullName evidence="1">Uncharacterized protein</fullName>
    </submittedName>
</protein>
<sequence length="102" mass="11128">MCSTGDSRRNFFSGTATNTRCDNTPFFFGSVQLGTEPFFSFTSGDVKASATKDQNSVRCLDPPCSLQLLRFGVSDDLQQSVAEKPNARSKLISFCSSVLQRA</sequence>
<organism evidence="1 2">
    <name type="scientific">Persea americana</name>
    <name type="common">Avocado</name>
    <dbReference type="NCBI Taxonomy" id="3435"/>
    <lineage>
        <taxon>Eukaryota</taxon>
        <taxon>Viridiplantae</taxon>
        <taxon>Streptophyta</taxon>
        <taxon>Embryophyta</taxon>
        <taxon>Tracheophyta</taxon>
        <taxon>Spermatophyta</taxon>
        <taxon>Magnoliopsida</taxon>
        <taxon>Magnoliidae</taxon>
        <taxon>Laurales</taxon>
        <taxon>Lauraceae</taxon>
        <taxon>Persea</taxon>
    </lineage>
</organism>
<reference evidence="1 2" key="1">
    <citation type="journal article" date="2022" name="Hortic Res">
        <title>A haplotype resolved chromosomal level avocado genome allows analysis of novel avocado genes.</title>
        <authorList>
            <person name="Nath O."/>
            <person name="Fletcher S.J."/>
            <person name="Hayward A."/>
            <person name="Shaw L.M."/>
            <person name="Masouleh A.K."/>
            <person name="Furtado A."/>
            <person name="Henry R.J."/>
            <person name="Mitter N."/>
        </authorList>
    </citation>
    <scope>NUCLEOTIDE SEQUENCE [LARGE SCALE GENOMIC DNA]</scope>
    <source>
        <strain evidence="2">cv. Hass</strain>
    </source>
</reference>
<dbReference type="EMBL" id="CM056815">
    <property type="protein sequence ID" value="KAJ8629783.1"/>
    <property type="molecule type" value="Genomic_DNA"/>
</dbReference>
<keyword evidence="2" id="KW-1185">Reference proteome</keyword>
<name>A0ACC2L908_PERAE</name>
<evidence type="ECO:0000313" key="2">
    <source>
        <dbReference type="Proteomes" id="UP001234297"/>
    </source>
</evidence>
<comment type="caution">
    <text evidence="1">The sequence shown here is derived from an EMBL/GenBank/DDBJ whole genome shotgun (WGS) entry which is preliminary data.</text>
</comment>
<dbReference type="Proteomes" id="UP001234297">
    <property type="component" value="Chromosome 7"/>
</dbReference>